<evidence type="ECO:0000313" key="1">
    <source>
        <dbReference type="EMBL" id="TQD83876.1"/>
    </source>
</evidence>
<name>A0A540LBN1_MALBA</name>
<sequence length="182" mass="20081">MTKKNSNGRLKIRRRSGDINFFSSRYLSDKSDASRDAIAEWYMISWNAEVSRVFFRSCFAFSSVKHPSANLDPARVGSEPGSLLLAFCPGSALMYSAGSEDQPKSGVHQLAEAGLRRFGSDRWEVEAALGRIETGLKDVRGVAIVGAGSQCRTKRRRFKKWWKSGNGGCGDGGVWILKVLNI</sequence>
<gene>
    <name evidence="1" type="ORF">C1H46_030576</name>
</gene>
<organism evidence="1 2">
    <name type="scientific">Malus baccata</name>
    <name type="common">Siberian crab apple</name>
    <name type="synonym">Pyrus baccata</name>
    <dbReference type="NCBI Taxonomy" id="106549"/>
    <lineage>
        <taxon>Eukaryota</taxon>
        <taxon>Viridiplantae</taxon>
        <taxon>Streptophyta</taxon>
        <taxon>Embryophyta</taxon>
        <taxon>Tracheophyta</taxon>
        <taxon>Spermatophyta</taxon>
        <taxon>Magnoliopsida</taxon>
        <taxon>eudicotyledons</taxon>
        <taxon>Gunneridae</taxon>
        <taxon>Pentapetalae</taxon>
        <taxon>rosids</taxon>
        <taxon>fabids</taxon>
        <taxon>Rosales</taxon>
        <taxon>Rosaceae</taxon>
        <taxon>Amygdaloideae</taxon>
        <taxon>Maleae</taxon>
        <taxon>Malus</taxon>
    </lineage>
</organism>
<comment type="caution">
    <text evidence="1">The sequence shown here is derived from an EMBL/GenBank/DDBJ whole genome shotgun (WGS) entry which is preliminary data.</text>
</comment>
<keyword evidence="2" id="KW-1185">Reference proteome</keyword>
<protein>
    <submittedName>
        <fullName evidence="1">Uncharacterized protein</fullName>
    </submittedName>
</protein>
<dbReference type="Proteomes" id="UP000315295">
    <property type="component" value="Unassembled WGS sequence"/>
</dbReference>
<evidence type="ECO:0000313" key="2">
    <source>
        <dbReference type="Proteomes" id="UP000315295"/>
    </source>
</evidence>
<dbReference type="EMBL" id="VIEB01000662">
    <property type="protein sequence ID" value="TQD83876.1"/>
    <property type="molecule type" value="Genomic_DNA"/>
</dbReference>
<proteinExistence type="predicted"/>
<dbReference type="AlphaFoldDB" id="A0A540LBN1"/>
<reference evidence="1 2" key="1">
    <citation type="journal article" date="2019" name="G3 (Bethesda)">
        <title>Sequencing of a Wild Apple (Malus baccata) Genome Unravels the Differences Between Cultivated and Wild Apple Species Regarding Disease Resistance and Cold Tolerance.</title>
        <authorList>
            <person name="Chen X."/>
        </authorList>
    </citation>
    <scope>NUCLEOTIDE SEQUENCE [LARGE SCALE GENOMIC DNA]</scope>
    <source>
        <strain evidence="2">cv. Shandingzi</strain>
        <tissue evidence="1">Leaves</tissue>
    </source>
</reference>
<accession>A0A540LBN1</accession>